<dbReference type="GO" id="GO:0004252">
    <property type="term" value="F:serine-type endopeptidase activity"/>
    <property type="evidence" value="ECO:0007669"/>
    <property type="project" value="InterPro"/>
</dbReference>
<comment type="caution">
    <text evidence="9">The sequence shown here is derived from an EMBL/GenBank/DDBJ whole genome shotgun (WGS) entry which is preliminary data.</text>
</comment>
<dbReference type="PROSITE" id="PS00760">
    <property type="entry name" value="SPASE_I_2"/>
    <property type="match status" value="1"/>
</dbReference>
<keyword evidence="7" id="KW-0645">Protease</keyword>
<keyword evidence="7" id="KW-0472">Membrane</keyword>
<evidence type="ECO:0000313" key="9">
    <source>
        <dbReference type="EMBL" id="MQL52200.1"/>
    </source>
</evidence>
<dbReference type="GO" id="GO:0009003">
    <property type="term" value="F:signal peptidase activity"/>
    <property type="evidence" value="ECO:0007669"/>
    <property type="project" value="UniProtKB-EC"/>
</dbReference>
<protein>
    <recommendedName>
        <fullName evidence="4 7">Signal peptidase I</fullName>
        <ecNumber evidence="4 7">3.4.21.89</ecNumber>
    </recommendedName>
</protein>
<dbReference type="InterPro" id="IPR000223">
    <property type="entry name" value="Pept_S26A_signal_pept_1"/>
</dbReference>
<dbReference type="EMBL" id="WHYR01000017">
    <property type="protein sequence ID" value="MQL52200.1"/>
    <property type="molecule type" value="Genomic_DNA"/>
</dbReference>
<feature type="transmembrane region" description="Helical" evidence="7">
    <location>
        <begin position="30"/>
        <end position="50"/>
    </location>
</feature>
<evidence type="ECO:0000256" key="5">
    <source>
        <dbReference type="ARBA" id="ARBA00022801"/>
    </source>
</evidence>
<dbReference type="Proteomes" id="UP000441717">
    <property type="component" value="Unassembled WGS sequence"/>
</dbReference>
<accession>A0A6N7IQC6</accession>
<dbReference type="InterPro" id="IPR036286">
    <property type="entry name" value="LexA/Signal_pep-like_sf"/>
</dbReference>
<dbReference type="AlphaFoldDB" id="A0A6N7IQC6"/>
<proteinExistence type="inferred from homology"/>
<dbReference type="InterPro" id="IPR019533">
    <property type="entry name" value="Peptidase_S26"/>
</dbReference>
<evidence type="ECO:0000256" key="4">
    <source>
        <dbReference type="ARBA" id="ARBA00013208"/>
    </source>
</evidence>
<evidence type="ECO:0000256" key="3">
    <source>
        <dbReference type="ARBA" id="ARBA00009370"/>
    </source>
</evidence>
<gene>
    <name evidence="9" type="primary">lepB</name>
    <name evidence="9" type="ORF">GFC01_07925</name>
</gene>
<keyword evidence="7" id="KW-0812">Transmembrane</keyword>
<dbReference type="EC" id="3.4.21.89" evidence="4 7"/>
<feature type="domain" description="Peptidase S26" evidence="8">
    <location>
        <begin position="24"/>
        <end position="178"/>
    </location>
</feature>
<evidence type="ECO:0000256" key="6">
    <source>
        <dbReference type="PIRSR" id="PIRSR600223-1"/>
    </source>
</evidence>
<dbReference type="OrthoDB" id="9802919at2"/>
<evidence type="ECO:0000259" key="8">
    <source>
        <dbReference type="Pfam" id="PF10502"/>
    </source>
</evidence>
<keyword evidence="5 7" id="KW-0378">Hydrolase</keyword>
<feature type="active site" evidence="6">
    <location>
        <position position="54"/>
    </location>
</feature>
<dbReference type="InterPro" id="IPR019757">
    <property type="entry name" value="Pept_S26A_signal_pept_1_Lys-AS"/>
</dbReference>
<dbReference type="GO" id="GO:0005886">
    <property type="term" value="C:plasma membrane"/>
    <property type="evidence" value="ECO:0007669"/>
    <property type="project" value="UniProtKB-SubCell"/>
</dbReference>
<dbReference type="PANTHER" id="PTHR43390">
    <property type="entry name" value="SIGNAL PEPTIDASE I"/>
    <property type="match status" value="1"/>
</dbReference>
<evidence type="ECO:0000313" key="10">
    <source>
        <dbReference type="Proteomes" id="UP000441717"/>
    </source>
</evidence>
<dbReference type="PANTHER" id="PTHR43390:SF1">
    <property type="entry name" value="CHLOROPLAST PROCESSING PEPTIDASE"/>
    <property type="match status" value="1"/>
</dbReference>
<dbReference type="GO" id="GO:0006465">
    <property type="term" value="P:signal peptide processing"/>
    <property type="evidence" value="ECO:0007669"/>
    <property type="project" value="InterPro"/>
</dbReference>
<reference evidence="9 10" key="1">
    <citation type="submission" date="2019-10" db="EMBL/GenBank/DDBJ databases">
        <title>Comparative genomics of sulfur disproportionating microorganisms.</title>
        <authorList>
            <person name="Ward L.M."/>
            <person name="Bertran E."/>
            <person name="Johnston D."/>
        </authorList>
    </citation>
    <scope>NUCLEOTIDE SEQUENCE [LARGE SCALE GENOMIC DNA]</scope>
    <source>
        <strain evidence="9 10">DSM 14055</strain>
    </source>
</reference>
<dbReference type="PRINTS" id="PR00727">
    <property type="entry name" value="LEADERPTASE"/>
</dbReference>
<name>A0A6N7IQC6_9FIRM</name>
<evidence type="ECO:0000256" key="1">
    <source>
        <dbReference type="ARBA" id="ARBA00000677"/>
    </source>
</evidence>
<evidence type="ECO:0000256" key="2">
    <source>
        <dbReference type="ARBA" id="ARBA00004401"/>
    </source>
</evidence>
<comment type="catalytic activity">
    <reaction evidence="1 7">
        <text>Cleavage of hydrophobic, N-terminal signal or leader sequences from secreted and periplasmic proteins.</text>
        <dbReference type="EC" id="3.4.21.89"/>
    </reaction>
</comment>
<evidence type="ECO:0000256" key="7">
    <source>
        <dbReference type="RuleBase" id="RU362042"/>
    </source>
</evidence>
<dbReference type="Pfam" id="PF10502">
    <property type="entry name" value="Peptidase_S26"/>
    <property type="match status" value="1"/>
</dbReference>
<comment type="subcellular location">
    <subcellularLocation>
        <location evidence="2">Cell membrane</location>
        <topology evidence="2">Single-pass type II membrane protein</topology>
    </subcellularLocation>
    <subcellularLocation>
        <location evidence="7">Membrane</location>
        <topology evidence="7">Single-pass type II membrane protein</topology>
    </subcellularLocation>
</comment>
<comment type="similarity">
    <text evidence="3 7">Belongs to the peptidase S26 family.</text>
</comment>
<dbReference type="PROSITE" id="PS00761">
    <property type="entry name" value="SPASE_I_3"/>
    <property type="match status" value="1"/>
</dbReference>
<sequence length="187" mass="21175">MEEANREGALTEPAKKPAQKSALWEILESVVVAVLLATVIRIFILAPFYIPTGSMEPTLQVGDRIIVSKLSYRIGEPHRGDIVVFKYPLDPDRDFVKRLIGMPGETVALRNSRLYINGRQVPENYLPADLHFADFGPVKVPSGSYLMLGDNRNNSDDSRIWGYLPQQYIIGKAVLIYWPLDRIRLLH</sequence>
<dbReference type="CDD" id="cd06530">
    <property type="entry name" value="S26_SPase_I"/>
    <property type="match status" value="1"/>
</dbReference>
<dbReference type="InterPro" id="IPR019758">
    <property type="entry name" value="Pept_S26A_signal_pept_1_CS"/>
</dbReference>
<keyword evidence="10" id="KW-1185">Reference proteome</keyword>
<dbReference type="NCBIfam" id="TIGR02227">
    <property type="entry name" value="sigpep_I_bact"/>
    <property type="match status" value="1"/>
</dbReference>
<keyword evidence="7" id="KW-1133">Transmembrane helix</keyword>
<dbReference type="Gene3D" id="2.10.109.10">
    <property type="entry name" value="Umud Fragment, subunit A"/>
    <property type="match status" value="1"/>
</dbReference>
<dbReference type="SUPFAM" id="SSF51306">
    <property type="entry name" value="LexA/Signal peptidase"/>
    <property type="match status" value="1"/>
</dbReference>
<dbReference type="RefSeq" id="WP_152946115.1">
    <property type="nucleotide sequence ID" value="NZ_WHYR01000017.1"/>
</dbReference>
<feature type="active site" evidence="6">
    <location>
        <position position="97"/>
    </location>
</feature>
<organism evidence="9 10">
    <name type="scientific">Desulfofundulus thermobenzoicus</name>
    <dbReference type="NCBI Taxonomy" id="29376"/>
    <lineage>
        <taxon>Bacteria</taxon>
        <taxon>Bacillati</taxon>
        <taxon>Bacillota</taxon>
        <taxon>Clostridia</taxon>
        <taxon>Eubacteriales</taxon>
        <taxon>Peptococcaceae</taxon>
        <taxon>Desulfofundulus</taxon>
    </lineage>
</organism>